<dbReference type="PRINTS" id="PR00237">
    <property type="entry name" value="GPCRRHODOPSN"/>
</dbReference>
<dbReference type="GO" id="GO:0005886">
    <property type="term" value="C:plasma membrane"/>
    <property type="evidence" value="ECO:0007669"/>
    <property type="project" value="TreeGrafter"/>
</dbReference>
<keyword evidence="12" id="KW-1185">Reference proteome</keyword>
<dbReference type="STRING" id="6573.A0A210PJL5"/>
<keyword evidence="6 11" id="KW-0675">Receptor</keyword>
<evidence type="ECO:0000256" key="6">
    <source>
        <dbReference type="ARBA" id="ARBA00023170"/>
    </source>
</evidence>
<feature type="transmembrane region" description="Helical" evidence="9">
    <location>
        <begin position="124"/>
        <end position="145"/>
    </location>
</feature>
<dbReference type="AlphaFoldDB" id="A0A210PJL5"/>
<evidence type="ECO:0000256" key="5">
    <source>
        <dbReference type="ARBA" id="ARBA00023136"/>
    </source>
</evidence>
<evidence type="ECO:0000313" key="11">
    <source>
        <dbReference type="EMBL" id="OWF36677.1"/>
    </source>
</evidence>
<dbReference type="PROSITE" id="PS50262">
    <property type="entry name" value="G_PROTEIN_RECEP_F1_2"/>
    <property type="match status" value="1"/>
</dbReference>
<reference evidence="11 12" key="1">
    <citation type="journal article" date="2017" name="Nat. Ecol. Evol.">
        <title>Scallop genome provides insights into evolution of bilaterian karyotype and development.</title>
        <authorList>
            <person name="Wang S."/>
            <person name="Zhang J."/>
            <person name="Jiao W."/>
            <person name="Li J."/>
            <person name="Xun X."/>
            <person name="Sun Y."/>
            <person name="Guo X."/>
            <person name="Huan P."/>
            <person name="Dong B."/>
            <person name="Zhang L."/>
            <person name="Hu X."/>
            <person name="Sun X."/>
            <person name="Wang J."/>
            <person name="Zhao C."/>
            <person name="Wang Y."/>
            <person name="Wang D."/>
            <person name="Huang X."/>
            <person name="Wang R."/>
            <person name="Lv J."/>
            <person name="Li Y."/>
            <person name="Zhang Z."/>
            <person name="Liu B."/>
            <person name="Lu W."/>
            <person name="Hui Y."/>
            <person name="Liang J."/>
            <person name="Zhou Z."/>
            <person name="Hou R."/>
            <person name="Li X."/>
            <person name="Liu Y."/>
            <person name="Li H."/>
            <person name="Ning X."/>
            <person name="Lin Y."/>
            <person name="Zhao L."/>
            <person name="Xing Q."/>
            <person name="Dou J."/>
            <person name="Li Y."/>
            <person name="Mao J."/>
            <person name="Guo H."/>
            <person name="Dou H."/>
            <person name="Li T."/>
            <person name="Mu C."/>
            <person name="Jiang W."/>
            <person name="Fu Q."/>
            <person name="Fu X."/>
            <person name="Miao Y."/>
            <person name="Liu J."/>
            <person name="Yu Q."/>
            <person name="Li R."/>
            <person name="Liao H."/>
            <person name="Li X."/>
            <person name="Kong Y."/>
            <person name="Jiang Z."/>
            <person name="Chourrout D."/>
            <person name="Li R."/>
            <person name="Bao Z."/>
        </authorList>
    </citation>
    <scope>NUCLEOTIDE SEQUENCE [LARGE SCALE GENOMIC DNA]</scope>
    <source>
        <strain evidence="11 12">PY_sf001</strain>
    </source>
</reference>
<feature type="region of interest" description="Disordered" evidence="8">
    <location>
        <begin position="243"/>
        <end position="262"/>
    </location>
</feature>
<comment type="subcellular location">
    <subcellularLocation>
        <location evidence="1">Membrane</location>
        <topology evidence="1">Multi-pass membrane protein</topology>
    </subcellularLocation>
</comment>
<name>A0A210PJL5_MIZYE</name>
<evidence type="ECO:0000256" key="8">
    <source>
        <dbReference type="SAM" id="MobiDB-lite"/>
    </source>
</evidence>
<evidence type="ECO:0000256" key="2">
    <source>
        <dbReference type="ARBA" id="ARBA00022692"/>
    </source>
</evidence>
<keyword evidence="7" id="KW-0807">Transducer</keyword>
<feature type="transmembrane region" description="Helical" evidence="9">
    <location>
        <begin position="329"/>
        <end position="353"/>
    </location>
</feature>
<feature type="transmembrane region" description="Helical" evidence="9">
    <location>
        <begin position="297"/>
        <end position="317"/>
    </location>
</feature>
<dbReference type="Gene3D" id="1.20.1070.10">
    <property type="entry name" value="Rhodopsin 7-helix transmembrane proteins"/>
    <property type="match status" value="1"/>
</dbReference>
<dbReference type="Pfam" id="PF00001">
    <property type="entry name" value="7tm_1"/>
    <property type="match status" value="1"/>
</dbReference>
<feature type="domain" description="G-protein coupled receptors family 1 profile" evidence="10">
    <location>
        <begin position="67"/>
        <end position="353"/>
    </location>
</feature>
<accession>A0A210PJL5</accession>
<sequence>MTDRQHIRTVIPVMSDNMFEFREVREPLRTNCSHVPNSWYFKGHVHTASLAVCTVLIIFVLILGCVGNGIVLLSALKWKKLRTNFDVLVLNLAGADFLTCTCLAPIFMFLLYSDPPTPVTFCGSILFMGTVSGMLSLLTLVAIALHRLSRVIGRARGSLTLKRTGIILGMIWIVSLSVSLGGTIHVTLDWNGQLGTCQPIINSPNRFQQNFVLFFLAPVVIVSFSVITLSYFVICWTVQKQGRFSPESGSTPRFPGDTHDSQTSEFLRDSPQKACSPVPRHCCTCPSQRFVNKDNKALTMCLVVIFTIGLCWGPLITSQFVEIITGESIILYQVKLCGIALVFLNSALNPYIYAQHIGQMKHRYSRCFNSLVTCKSVSQRGVSRLPRGGQLGVDISNMKRTKSGRGGGGGGSTENTKTAALVPSGNIKKLIEKCVSTSTPTVIQSNVYRNNLLLHTNKCKHHTLCPRVTGCGTYFVDEGSRGVVNGSCSQTTSKESQSLMEDQ</sequence>
<evidence type="ECO:0000259" key="10">
    <source>
        <dbReference type="PROSITE" id="PS50262"/>
    </source>
</evidence>
<feature type="region of interest" description="Disordered" evidence="8">
    <location>
        <begin position="397"/>
        <end position="418"/>
    </location>
</feature>
<feature type="transmembrane region" description="Helical" evidence="9">
    <location>
        <begin position="48"/>
        <end position="76"/>
    </location>
</feature>
<feature type="transmembrane region" description="Helical" evidence="9">
    <location>
        <begin position="166"/>
        <end position="186"/>
    </location>
</feature>
<dbReference type="GO" id="GO:0004930">
    <property type="term" value="F:G protein-coupled receptor activity"/>
    <property type="evidence" value="ECO:0007669"/>
    <property type="project" value="UniProtKB-KW"/>
</dbReference>
<keyword evidence="5 9" id="KW-0472">Membrane</keyword>
<dbReference type="InterPro" id="IPR000276">
    <property type="entry name" value="GPCR_Rhodpsn"/>
</dbReference>
<dbReference type="SUPFAM" id="SSF81321">
    <property type="entry name" value="Family A G protein-coupled receptor-like"/>
    <property type="match status" value="1"/>
</dbReference>
<evidence type="ECO:0000256" key="3">
    <source>
        <dbReference type="ARBA" id="ARBA00022989"/>
    </source>
</evidence>
<evidence type="ECO:0000256" key="4">
    <source>
        <dbReference type="ARBA" id="ARBA00023040"/>
    </source>
</evidence>
<evidence type="ECO:0000256" key="9">
    <source>
        <dbReference type="SAM" id="Phobius"/>
    </source>
</evidence>
<keyword evidence="2 9" id="KW-0812">Transmembrane</keyword>
<protein>
    <submittedName>
        <fullName evidence="11">G-protein coupled receptor 75</fullName>
    </submittedName>
</protein>
<dbReference type="PANTHER" id="PTHR45695:SF15">
    <property type="entry name" value="OPSIN RH2"/>
    <property type="match status" value="1"/>
</dbReference>
<dbReference type="OrthoDB" id="8732677at2759"/>
<organism evidence="11 12">
    <name type="scientific">Mizuhopecten yessoensis</name>
    <name type="common">Japanese scallop</name>
    <name type="synonym">Patinopecten yessoensis</name>
    <dbReference type="NCBI Taxonomy" id="6573"/>
    <lineage>
        <taxon>Eukaryota</taxon>
        <taxon>Metazoa</taxon>
        <taxon>Spiralia</taxon>
        <taxon>Lophotrochozoa</taxon>
        <taxon>Mollusca</taxon>
        <taxon>Bivalvia</taxon>
        <taxon>Autobranchia</taxon>
        <taxon>Pteriomorphia</taxon>
        <taxon>Pectinida</taxon>
        <taxon>Pectinoidea</taxon>
        <taxon>Pectinidae</taxon>
        <taxon>Mizuhopecten</taxon>
    </lineage>
</organism>
<gene>
    <name evidence="11" type="ORF">KP79_PYT03012</name>
</gene>
<proteinExistence type="predicted"/>
<evidence type="ECO:0000313" key="12">
    <source>
        <dbReference type="Proteomes" id="UP000242188"/>
    </source>
</evidence>
<feature type="transmembrane region" description="Helical" evidence="9">
    <location>
        <begin position="211"/>
        <end position="234"/>
    </location>
</feature>
<feature type="transmembrane region" description="Helical" evidence="9">
    <location>
        <begin position="88"/>
        <end position="112"/>
    </location>
</feature>
<dbReference type="Proteomes" id="UP000242188">
    <property type="component" value="Unassembled WGS sequence"/>
</dbReference>
<dbReference type="EMBL" id="NEDP02076504">
    <property type="protein sequence ID" value="OWF36677.1"/>
    <property type="molecule type" value="Genomic_DNA"/>
</dbReference>
<evidence type="ECO:0000256" key="7">
    <source>
        <dbReference type="ARBA" id="ARBA00023224"/>
    </source>
</evidence>
<dbReference type="PANTHER" id="PTHR45695">
    <property type="entry name" value="LEUCOKININ RECEPTOR-RELATED"/>
    <property type="match status" value="1"/>
</dbReference>
<keyword evidence="4" id="KW-0297">G-protein coupled receptor</keyword>
<keyword evidence="3 9" id="KW-1133">Transmembrane helix</keyword>
<evidence type="ECO:0000256" key="1">
    <source>
        <dbReference type="ARBA" id="ARBA00004141"/>
    </source>
</evidence>
<comment type="caution">
    <text evidence="11">The sequence shown here is derived from an EMBL/GenBank/DDBJ whole genome shotgun (WGS) entry which is preliminary data.</text>
</comment>
<dbReference type="InterPro" id="IPR017452">
    <property type="entry name" value="GPCR_Rhodpsn_7TM"/>
</dbReference>
<dbReference type="CDD" id="cd00637">
    <property type="entry name" value="7tm_classA_rhodopsin-like"/>
    <property type="match status" value="1"/>
</dbReference>